<keyword evidence="4 5" id="KW-0472">Membrane</keyword>
<accession>A0A381Y8A2</accession>
<evidence type="ECO:0000256" key="5">
    <source>
        <dbReference type="SAM" id="Phobius"/>
    </source>
</evidence>
<feature type="transmembrane region" description="Helical" evidence="5">
    <location>
        <begin position="81"/>
        <end position="103"/>
    </location>
</feature>
<evidence type="ECO:0000256" key="2">
    <source>
        <dbReference type="ARBA" id="ARBA00022692"/>
    </source>
</evidence>
<protein>
    <submittedName>
        <fullName evidence="6">Uncharacterized protein</fullName>
    </submittedName>
</protein>
<name>A0A381Y8A2_9ZZZZ</name>
<dbReference type="Gene3D" id="1.20.1530.20">
    <property type="match status" value="1"/>
</dbReference>
<dbReference type="PANTHER" id="PTHR10361:SF28">
    <property type="entry name" value="P3 PROTEIN-RELATED"/>
    <property type="match status" value="1"/>
</dbReference>
<dbReference type="AlphaFoldDB" id="A0A381Y8A2"/>
<feature type="non-terminal residue" evidence="6">
    <location>
        <position position="1"/>
    </location>
</feature>
<dbReference type="PANTHER" id="PTHR10361">
    <property type="entry name" value="SODIUM-BILE ACID COTRANSPORTER"/>
    <property type="match status" value="1"/>
</dbReference>
<dbReference type="InterPro" id="IPR002657">
    <property type="entry name" value="BilAc:Na_symport/Acr3"/>
</dbReference>
<evidence type="ECO:0000256" key="3">
    <source>
        <dbReference type="ARBA" id="ARBA00022989"/>
    </source>
</evidence>
<comment type="subcellular location">
    <subcellularLocation>
        <location evidence="1">Membrane</location>
        <topology evidence="1">Multi-pass membrane protein</topology>
    </subcellularLocation>
</comment>
<keyword evidence="3 5" id="KW-1133">Transmembrane helix</keyword>
<dbReference type="GO" id="GO:0016020">
    <property type="term" value="C:membrane"/>
    <property type="evidence" value="ECO:0007669"/>
    <property type="project" value="UniProtKB-SubCell"/>
</dbReference>
<evidence type="ECO:0000256" key="4">
    <source>
        <dbReference type="ARBA" id="ARBA00023136"/>
    </source>
</evidence>
<organism evidence="6">
    <name type="scientific">marine metagenome</name>
    <dbReference type="NCBI Taxonomy" id="408172"/>
    <lineage>
        <taxon>unclassified sequences</taxon>
        <taxon>metagenomes</taxon>
        <taxon>ecological metagenomes</taxon>
    </lineage>
</organism>
<feature type="transmembrane region" description="Helical" evidence="5">
    <location>
        <begin position="154"/>
        <end position="175"/>
    </location>
</feature>
<feature type="transmembrane region" description="Helical" evidence="5">
    <location>
        <begin position="22"/>
        <end position="40"/>
    </location>
</feature>
<reference evidence="6" key="1">
    <citation type="submission" date="2018-05" db="EMBL/GenBank/DDBJ databases">
        <authorList>
            <person name="Lanie J.A."/>
            <person name="Ng W.-L."/>
            <person name="Kazmierczak K.M."/>
            <person name="Andrzejewski T.M."/>
            <person name="Davidsen T.M."/>
            <person name="Wayne K.J."/>
            <person name="Tettelin H."/>
            <person name="Glass J.I."/>
            <person name="Rusch D."/>
            <person name="Podicherti R."/>
            <person name="Tsui H.-C.T."/>
            <person name="Winkler M.E."/>
        </authorList>
    </citation>
    <scope>NUCLEOTIDE SEQUENCE</scope>
</reference>
<sequence length="303" mass="32913">VLTGAGLALWKPETATWFQPTWIPYFLAIIMLSMGLTLSIEDFSRILKIPKSILLGVGLQYTIMPYLGYVLARLFHLPIDFVIGLVLVACCPGGTASNVVCFIAKAHVALSVSLTTVSTLLAVIFTPLLTTLWIESLSLELTGLTIEVNTLGLLINTIKVVILPIVVGVLLNHYFNPLVKRFESYTPFLAVLSIVFIVNFILAAKKDAILEIGAPLIAAIMLLHFFGFLLGYFLSRKLKLSEKDSQTISIEVGMQNSGLATELARSNFSNYTLATVPGAISALTHCILGSIAAGICQIRDQKK</sequence>
<feature type="transmembrane region" description="Helical" evidence="5">
    <location>
        <begin position="187"/>
        <end position="204"/>
    </location>
</feature>
<keyword evidence="2 5" id="KW-0812">Transmembrane</keyword>
<evidence type="ECO:0000313" key="6">
    <source>
        <dbReference type="EMBL" id="SVA73215.1"/>
    </source>
</evidence>
<feature type="transmembrane region" description="Helical" evidence="5">
    <location>
        <begin position="110"/>
        <end position="134"/>
    </location>
</feature>
<dbReference type="EMBL" id="UINC01017611">
    <property type="protein sequence ID" value="SVA73215.1"/>
    <property type="molecule type" value="Genomic_DNA"/>
</dbReference>
<dbReference type="InterPro" id="IPR038770">
    <property type="entry name" value="Na+/solute_symporter_sf"/>
</dbReference>
<dbReference type="Pfam" id="PF01758">
    <property type="entry name" value="SBF"/>
    <property type="match status" value="1"/>
</dbReference>
<feature type="transmembrane region" description="Helical" evidence="5">
    <location>
        <begin position="216"/>
        <end position="234"/>
    </location>
</feature>
<proteinExistence type="predicted"/>
<evidence type="ECO:0000256" key="1">
    <source>
        <dbReference type="ARBA" id="ARBA00004141"/>
    </source>
</evidence>
<feature type="transmembrane region" description="Helical" evidence="5">
    <location>
        <begin position="52"/>
        <end position="75"/>
    </location>
</feature>
<dbReference type="InterPro" id="IPR004710">
    <property type="entry name" value="Bilac:Na_transpt"/>
</dbReference>
<gene>
    <name evidence="6" type="ORF">METZ01_LOCUS126069</name>
</gene>